<comment type="caution">
    <text evidence="2">The sequence shown here is derived from an EMBL/GenBank/DDBJ whole genome shotgun (WGS) entry which is preliminary data.</text>
</comment>
<sequence length="186" mass="20531">MASEESVGVSSPSSTPLLLPREETYTANPLLLLLARAAAPLDIEWNLALIVVSVVILSCTLSEYTTTPIRIWIGVTGKIWKTLLTAASFAWWIIGIYWIVSGGYLLQHYAPRLYCFVVNLCKLVVVFLAMHAIFYLVSLPCMCCCMPCMIILLSYIGGQEGATESDVGVLTKYTYQTSDNAEELYA</sequence>
<protein>
    <submittedName>
        <fullName evidence="2">Uncharacterized protein</fullName>
    </submittedName>
</protein>
<dbReference type="AlphaFoldDB" id="A0A835I0D2"/>
<evidence type="ECO:0000256" key="1">
    <source>
        <dbReference type="SAM" id="Phobius"/>
    </source>
</evidence>
<organism evidence="2 3">
    <name type="scientific">Coptis chinensis</name>
    <dbReference type="NCBI Taxonomy" id="261450"/>
    <lineage>
        <taxon>Eukaryota</taxon>
        <taxon>Viridiplantae</taxon>
        <taxon>Streptophyta</taxon>
        <taxon>Embryophyta</taxon>
        <taxon>Tracheophyta</taxon>
        <taxon>Spermatophyta</taxon>
        <taxon>Magnoliopsida</taxon>
        <taxon>Ranunculales</taxon>
        <taxon>Ranunculaceae</taxon>
        <taxon>Coptidoideae</taxon>
        <taxon>Coptis</taxon>
    </lineage>
</organism>
<keyword evidence="1" id="KW-0812">Transmembrane</keyword>
<dbReference type="PANTHER" id="PTHR46225">
    <property type="entry name" value="C3H4 TYPE ZINC FINGER PROTEIN"/>
    <property type="match status" value="1"/>
</dbReference>
<gene>
    <name evidence="2" type="ORF">IFM89_021841</name>
</gene>
<proteinExistence type="predicted"/>
<feature type="transmembrane region" description="Helical" evidence="1">
    <location>
        <begin position="113"/>
        <end position="137"/>
    </location>
</feature>
<reference evidence="2 3" key="1">
    <citation type="submission" date="2020-10" db="EMBL/GenBank/DDBJ databases">
        <title>The Coptis chinensis genome and diversification of protoberbering-type alkaloids.</title>
        <authorList>
            <person name="Wang B."/>
            <person name="Shu S."/>
            <person name="Song C."/>
            <person name="Liu Y."/>
        </authorList>
    </citation>
    <scope>NUCLEOTIDE SEQUENCE [LARGE SCALE GENOMIC DNA]</scope>
    <source>
        <strain evidence="2">HL-2020</strain>
        <tissue evidence="2">Leaf</tissue>
    </source>
</reference>
<dbReference type="Proteomes" id="UP000631114">
    <property type="component" value="Unassembled WGS sequence"/>
</dbReference>
<evidence type="ECO:0000313" key="3">
    <source>
        <dbReference type="Proteomes" id="UP000631114"/>
    </source>
</evidence>
<evidence type="ECO:0000313" key="2">
    <source>
        <dbReference type="EMBL" id="KAF9610280.1"/>
    </source>
</evidence>
<accession>A0A835I0D2</accession>
<feature type="transmembrane region" description="Helical" evidence="1">
    <location>
        <begin position="45"/>
        <end position="64"/>
    </location>
</feature>
<dbReference type="PANTHER" id="PTHR46225:SF19">
    <property type="entry name" value="RING-TYPE DOMAIN-CONTAINING PROTEIN"/>
    <property type="match status" value="1"/>
</dbReference>
<dbReference type="EMBL" id="JADFTS010000004">
    <property type="protein sequence ID" value="KAF9610280.1"/>
    <property type="molecule type" value="Genomic_DNA"/>
</dbReference>
<name>A0A835I0D2_9MAGN</name>
<feature type="transmembrane region" description="Helical" evidence="1">
    <location>
        <begin position="84"/>
        <end position="106"/>
    </location>
</feature>
<keyword evidence="3" id="KW-1185">Reference proteome</keyword>
<feature type="non-terminal residue" evidence="2">
    <location>
        <position position="1"/>
    </location>
</feature>
<keyword evidence="1" id="KW-0472">Membrane</keyword>
<keyword evidence="1" id="KW-1133">Transmembrane helix</keyword>